<feature type="compositionally biased region" description="Polar residues" evidence="1">
    <location>
        <begin position="458"/>
        <end position="467"/>
    </location>
</feature>
<gene>
    <name evidence="2" type="ORF">ECRASSUSDP1_LOCUS171</name>
</gene>
<comment type="caution">
    <text evidence="2">The sequence shown here is derived from an EMBL/GenBank/DDBJ whole genome shotgun (WGS) entry which is preliminary data.</text>
</comment>
<organism evidence="2 3">
    <name type="scientific">Euplotes crassus</name>
    <dbReference type="NCBI Taxonomy" id="5936"/>
    <lineage>
        <taxon>Eukaryota</taxon>
        <taxon>Sar</taxon>
        <taxon>Alveolata</taxon>
        <taxon>Ciliophora</taxon>
        <taxon>Intramacronucleata</taxon>
        <taxon>Spirotrichea</taxon>
        <taxon>Hypotrichia</taxon>
        <taxon>Euplotida</taxon>
        <taxon>Euplotidae</taxon>
        <taxon>Moneuplotes</taxon>
    </lineage>
</organism>
<feature type="compositionally biased region" description="Basic and acidic residues" evidence="1">
    <location>
        <begin position="568"/>
        <end position="579"/>
    </location>
</feature>
<proteinExistence type="predicted"/>
<dbReference type="Proteomes" id="UP001295684">
    <property type="component" value="Unassembled WGS sequence"/>
</dbReference>
<feature type="region of interest" description="Disordered" evidence="1">
    <location>
        <begin position="568"/>
        <end position="678"/>
    </location>
</feature>
<feature type="region of interest" description="Disordered" evidence="1">
    <location>
        <begin position="441"/>
        <end position="550"/>
    </location>
</feature>
<evidence type="ECO:0000313" key="3">
    <source>
        <dbReference type="Proteomes" id="UP001295684"/>
    </source>
</evidence>
<feature type="compositionally biased region" description="Basic and acidic residues" evidence="1">
    <location>
        <begin position="390"/>
        <end position="405"/>
    </location>
</feature>
<dbReference type="EMBL" id="CAMPGE010000165">
    <property type="protein sequence ID" value="CAI2358888.1"/>
    <property type="molecule type" value="Genomic_DNA"/>
</dbReference>
<feature type="region of interest" description="Disordered" evidence="1">
    <location>
        <begin position="310"/>
        <end position="329"/>
    </location>
</feature>
<name>A0AAD1X0T0_EUPCR</name>
<feature type="region of interest" description="Disordered" evidence="1">
    <location>
        <begin position="241"/>
        <end position="297"/>
    </location>
</feature>
<accession>A0AAD1X0T0</accession>
<feature type="compositionally biased region" description="Polar residues" evidence="1">
    <location>
        <begin position="310"/>
        <end position="324"/>
    </location>
</feature>
<feature type="compositionally biased region" description="Polar residues" evidence="1">
    <location>
        <begin position="587"/>
        <end position="598"/>
    </location>
</feature>
<protein>
    <submittedName>
        <fullName evidence="2">Uncharacterized protein</fullName>
    </submittedName>
</protein>
<sequence length="719" mass="82319">MASRTKRIVNLFYTIQDVAKDESDAELVSILKDCEMYLNISLKIISKSGANTPKASLASLSSSRGYGKEAVDILKHWIFSLSSKKEGDGVFKTKRNKQAKDLLDSIRFKIIKPPFDRDPDGFNLSEYMSKTNDLDQKKTYFTNTGTLKARKKSGRMPLTYRTKLQNSSSRTNLVKSFLDRDLKPEERKREHTVDKSPTGDYKFNCIYTEVSLSKPAKLETPYKPKNGKISSRFLNTAATSLAKRPNSKNSNYQRLREERDGSLARGSAEYTRKMSNRYNNTAKLRTPADHKSLKSNGSFVNNQYSLYKYSSSRDGLQNSRNNKGSIEKFTPKRRITLNLEEKFSASIHSQRNKKEEPSSIGARYASQSNLSKKRISNHPLSDKIGSSESSRNKESSAHESDEIRESQDFQGNFLLEKLGEEASILKITGEYKEAKLLEDTQSFEETGYEEEKTEKQIKSQMSATNRSAEQKNPHIIPFSEFMKDKIRTGHLAPSKIPGISKPVSSDSSPTKSKRKPPTLKKFNTNDYDKFEKPVSQGGEYTSKSKNNKDKYLKTLKNKFSPLFEVTLEEIRNRTPEKSKTRARQPKQQKMLRQSNSKESFTEVVKSQEQSRKNIQKVANDLKMKLKHNFMRSKERSPNPQNRLRKDPTVGSLRSSGSYNSKKHIFGAKDDSDTPYSPKIIVSRKKRAITTSDIYNSLKCREETKKYQYRKRAVSKRYEG</sequence>
<keyword evidence="3" id="KW-1185">Reference proteome</keyword>
<evidence type="ECO:0000313" key="2">
    <source>
        <dbReference type="EMBL" id="CAI2358888.1"/>
    </source>
</evidence>
<feature type="region of interest" description="Disordered" evidence="1">
    <location>
        <begin position="346"/>
        <end position="405"/>
    </location>
</feature>
<dbReference type="AlphaFoldDB" id="A0AAD1X0T0"/>
<reference evidence="2" key="1">
    <citation type="submission" date="2023-07" db="EMBL/GenBank/DDBJ databases">
        <authorList>
            <consortium name="AG Swart"/>
            <person name="Singh M."/>
            <person name="Singh A."/>
            <person name="Seah K."/>
            <person name="Emmerich C."/>
        </authorList>
    </citation>
    <scope>NUCLEOTIDE SEQUENCE</scope>
    <source>
        <strain evidence="2">DP1</strain>
    </source>
</reference>
<evidence type="ECO:0000256" key="1">
    <source>
        <dbReference type="SAM" id="MobiDB-lite"/>
    </source>
</evidence>